<name>A0ABN3G0J2_9ACTN</name>
<reference evidence="3 4" key="1">
    <citation type="journal article" date="2019" name="Int. J. Syst. Evol. Microbiol.">
        <title>The Global Catalogue of Microorganisms (GCM) 10K type strain sequencing project: providing services to taxonomists for standard genome sequencing and annotation.</title>
        <authorList>
            <consortium name="The Broad Institute Genomics Platform"/>
            <consortium name="The Broad Institute Genome Sequencing Center for Infectious Disease"/>
            <person name="Wu L."/>
            <person name="Ma J."/>
        </authorList>
    </citation>
    <scope>NUCLEOTIDE SEQUENCE [LARGE SCALE GENOMIC DNA]</scope>
    <source>
        <strain evidence="3 4">JCM 3272</strain>
    </source>
</reference>
<evidence type="ECO:0000256" key="2">
    <source>
        <dbReference type="SAM" id="Phobius"/>
    </source>
</evidence>
<feature type="compositionally biased region" description="Low complexity" evidence="1">
    <location>
        <begin position="531"/>
        <end position="543"/>
    </location>
</feature>
<gene>
    <name evidence="3" type="ORF">GCM10010170_025300</name>
</gene>
<evidence type="ECO:0000313" key="3">
    <source>
        <dbReference type="EMBL" id="GAA2341670.1"/>
    </source>
</evidence>
<dbReference type="Gene3D" id="3.30.420.40">
    <property type="match status" value="2"/>
</dbReference>
<proteinExistence type="predicted"/>
<feature type="transmembrane region" description="Helical" evidence="2">
    <location>
        <begin position="372"/>
        <end position="390"/>
    </location>
</feature>
<organism evidence="3 4">
    <name type="scientific">Dactylosporangium salmoneum</name>
    <dbReference type="NCBI Taxonomy" id="53361"/>
    <lineage>
        <taxon>Bacteria</taxon>
        <taxon>Bacillati</taxon>
        <taxon>Actinomycetota</taxon>
        <taxon>Actinomycetes</taxon>
        <taxon>Micromonosporales</taxon>
        <taxon>Micromonosporaceae</taxon>
        <taxon>Dactylosporangium</taxon>
    </lineage>
</organism>
<evidence type="ECO:0000313" key="4">
    <source>
        <dbReference type="Proteomes" id="UP001501444"/>
    </source>
</evidence>
<accession>A0ABN3G0J2</accession>
<keyword evidence="2" id="KW-1133">Transmembrane helix</keyword>
<feature type="transmembrane region" description="Helical" evidence="2">
    <location>
        <begin position="336"/>
        <end position="360"/>
    </location>
</feature>
<feature type="transmembrane region" description="Helical" evidence="2">
    <location>
        <begin position="286"/>
        <end position="308"/>
    </location>
</feature>
<keyword evidence="2" id="KW-0812">Transmembrane</keyword>
<protein>
    <submittedName>
        <fullName evidence="3">Uncharacterized protein</fullName>
    </submittedName>
</protein>
<comment type="caution">
    <text evidence="3">The sequence shown here is derived from an EMBL/GenBank/DDBJ whole genome shotgun (WGS) entry which is preliminary data.</text>
</comment>
<keyword evidence="2" id="KW-0472">Membrane</keyword>
<feature type="transmembrane region" description="Helical" evidence="2">
    <location>
        <begin position="247"/>
        <end position="266"/>
    </location>
</feature>
<dbReference type="Proteomes" id="UP001501444">
    <property type="component" value="Unassembled WGS sequence"/>
</dbReference>
<evidence type="ECO:0000256" key="1">
    <source>
        <dbReference type="SAM" id="MobiDB-lite"/>
    </source>
</evidence>
<feature type="region of interest" description="Disordered" evidence="1">
    <location>
        <begin position="531"/>
        <end position="586"/>
    </location>
</feature>
<sequence length="586" mass="59228">MVAWPDGTATVLPTAAPASIPGGQPNADADAASGPTVAVLAQLFGQVAQGAAALGGRVPDAVTVVVPAAWGTRQLPAVRRAAAAAGLGMVEVLPKAVAVGWHLLAGGLQLEPGAVVLLCVVDGGCAATVLRRTREGFEVVSSVDEETVAADMTAAGGPVVWSRDGLLREVVRRAMTGAQLAPGMADLVCAAGPGANAAVGRDLAAVCGVEPLLVAEPVLAGLLGAVQRGPAGGGPRVAQPQAGRRELVSVALPALWSLGLFGQFLAGAQRYGPREKLAAPGMVLASWGGLAVAAVFGLVAVAGGLMLATSVRHEPAPGNSGGGEVLAWVRHRLEALALAGGAAGGVAIAAMFSLVAASYFDLDVGPLLRWSVLPVLPAAVVVLGLAVVVWRRPDPPGGSWPAHLRFPALPVLLAGFGMLLIAFDETGSPGLLRPLAWQLEQWLPPGRLTIIGPVGRFGGLCIGVAVALLLARRLVARLAVGIPLALLLAGTLAWRVTGTVAVGFALVVAWWWAHRVLRLVLRPLLLRAPGPGSPSQGPEQSEPTYGDHPDWARAGQIGDLDEVPGWPGAGSFDAGPGWPAGGGAAR</sequence>
<feature type="transmembrane region" description="Helical" evidence="2">
    <location>
        <begin position="402"/>
        <end position="423"/>
    </location>
</feature>
<feature type="transmembrane region" description="Helical" evidence="2">
    <location>
        <begin position="450"/>
        <end position="471"/>
    </location>
</feature>
<dbReference type="EMBL" id="BAAARV010000021">
    <property type="protein sequence ID" value="GAA2341670.1"/>
    <property type="molecule type" value="Genomic_DNA"/>
</dbReference>
<keyword evidence="4" id="KW-1185">Reference proteome</keyword>
<feature type="transmembrane region" description="Helical" evidence="2">
    <location>
        <begin position="500"/>
        <end position="517"/>
    </location>
</feature>